<evidence type="ECO:0000313" key="2">
    <source>
        <dbReference type="Proteomes" id="UP000324973"/>
    </source>
</evidence>
<proteinExistence type="predicted"/>
<reference evidence="1 2" key="1">
    <citation type="submission" date="2019-08" db="EMBL/GenBank/DDBJ databases">
        <title>Luteimonas viscosus sp. nov., isolated from soil of a sunflower field.</title>
        <authorList>
            <person name="Jianli Z."/>
            <person name="Ying Z."/>
        </authorList>
    </citation>
    <scope>NUCLEOTIDE SEQUENCE [LARGE SCALE GENOMIC DNA]</scope>
    <source>
        <strain evidence="1 2">XBU10</strain>
    </source>
</reference>
<name>A0A5D4XGK5_9GAMM</name>
<protein>
    <submittedName>
        <fullName evidence="1">Uncharacterized protein</fullName>
    </submittedName>
</protein>
<dbReference type="AlphaFoldDB" id="A0A5D4XGK5"/>
<dbReference type="RefSeq" id="WP_149104444.1">
    <property type="nucleotide sequence ID" value="NZ_VTFT01000002.1"/>
</dbReference>
<dbReference type="EMBL" id="VTFT01000002">
    <property type="protein sequence ID" value="TYT23748.1"/>
    <property type="molecule type" value="Genomic_DNA"/>
</dbReference>
<dbReference type="Proteomes" id="UP000324973">
    <property type="component" value="Unassembled WGS sequence"/>
</dbReference>
<comment type="caution">
    <text evidence="1">The sequence shown here is derived from an EMBL/GenBank/DDBJ whole genome shotgun (WGS) entry which is preliminary data.</text>
</comment>
<organism evidence="1 2">
    <name type="scientific">Luteimonas viscosa</name>
    <dbReference type="NCBI Taxonomy" id="1132694"/>
    <lineage>
        <taxon>Bacteria</taxon>
        <taxon>Pseudomonadati</taxon>
        <taxon>Pseudomonadota</taxon>
        <taxon>Gammaproteobacteria</taxon>
        <taxon>Lysobacterales</taxon>
        <taxon>Lysobacteraceae</taxon>
        <taxon>Luteimonas</taxon>
    </lineage>
</organism>
<evidence type="ECO:0000313" key="1">
    <source>
        <dbReference type="EMBL" id="TYT23748.1"/>
    </source>
</evidence>
<dbReference type="OrthoDB" id="6057289at2"/>
<sequence>MKQSSIRIEASAARVLLFEEVYPARAAQEQAEKSKLNAFGALARLNPLNRPKPDTVLLSKWELRYEPFWHVVARRDVDFTHDATYVLPVANPHAQRLDIGGQVYPVLSREKKPHIELPARERCLRRVDTAVFQDGMKREVKSTVLQRYVDKYQATEQEQLDRDGLLQPLLSSSAAAQIALSRLGSEAIDASEMHDDTVTIEKLHLYYRPVFAFEYTWGGAGKVGVVEVDGLTGDVVELGQWFREKLGGMVTRDLLVDIGADAISMAIPGGSIAVKVINRLV</sequence>
<keyword evidence="2" id="KW-1185">Reference proteome</keyword>
<accession>A0A5D4XGK5</accession>
<gene>
    <name evidence="1" type="ORF">FZO89_16120</name>
</gene>